<dbReference type="RefSeq" id="WP_284056978.1">
    <property type="nucleotide sequence ID" value="NZ_JAMSLR010000005.1"/>
</dbReference>
<dbReference type="AlphaFoldDB" id="A0AA41WGW5"/>
<comment type="caution">
    <text evidence="1">The sequence shown here is derived from an EMBL/GenBank/DDBJ whole genome shotgun (WGS) entry which is preliminary data.</text>
</comment>
<gene>
    <name evidence="1" type="ORF">NET02_08570</name>
</gene>
<name>A0AA41WGW5_9BACT</name>
<dbReference type="EMBL" id="JAMSLR010000005">
    <property type="protein sequence ID" value="MCM8749196.1"/>
    <property type="molecule type" value="Genomic_DNA"/>
</dbReference>
<evidence type="ECO:0000313" key="1">
    <source>
        <dbReference type="EMBL" id="MCM8749196.1"/>
    </source>
</evidence>
<protein>
    <submittedName>
        <fullName evidence="1">Uncharacterized protein</fullName>
    </submittedName>
</protein>
<evidence type="ECO:0000313" key="2">
    <source>
        <dbReference type="Proteomes" id="UP001165306"/>
    </source>
</evidence>
<sequence>MGSPATVRDPIDLALWGITAEVEFLPKLAEFWTHNPREADQSSFPYEWYDLMGQLETLDRAYRAGRMTPEQAERYRELLRKLEEALPIIERLGLTSPPVSLQP</sequence>
<keyword evidence="2" id="KW-1185">Reference proteome</keyword>
<dbReference type="Proteomes" id="UP001165306">
    <property type="component" value="Unassembled WGS sequence"/>
</dbReference>
<accession>A0AA41WGW5</accession>
<reference evidence="1" key="1">
    <citation type="submission" date="2022-06" db="EMBL/GenBank/DDBJ databases">
        <title>CFH 74404 Thermomicrobiaceae sp.</title>
        <authorList>
            <person name="Ming H."/>
            <person name="Li W.-J."/>
            <person name="Zhao Z."/>
        </authorList>
    </citation>
    <scope>NUCLEOTIDE SEQUENCE</scope>
    <source>
        <strain evidence="1">CFH 74404</strain>
    </source>
</reference>
<organism evidence="1 2">
    <name type="scientific">Thermalbibacter longus</name>
    <dbReference type="NCBI Taxonomy" id="2951981"/>
    <lineage>
        <taxon>Bacteria</taxon>
        <taxon>Pseudomonadati</taxon>
        <taxon>Thermomicrobiota</taxon>
        <taxon>Thermomicrobia</taxon>
        <taxon>Thermomicrobiales</taxon>
        <taxon>Thermomicrobiaceae</taxon>
        <taxon>Thermalbibacter</taxon>
    </lineage>
</organism>
<proteinExistence type="predicted"/>